<dbReference type="Pfam" id="PF04082">
    <property type="entry name" value="Fungal_trans"/>
    <property type="match status" value="1"/>
</dbReference>
<feature type="region of interest" description="Disordered" evidence="6">
    <location>
        <begin position="66"/>
        <end position="117"/>
    </location>
</feature>
<dbReference type="EMBL" id="MDYN01000001">
    <property type="protein sequence ID" value="OQD90523.1"/>
    <property type="molecule type" value="Genomic_DNA"/>
</dbReference>
<evidence type="ECO:0000256" key="6">
    <source>
        <dbReference type="SAM" id="MobiDB-lite"/>
    </source>
</evidence>
<dbReference type="SMART" id="SM00906">
    <property type="entry name" value="Fungal_trans"/>
    <property type="match status" value="1"/>
</dbReference>
<dbReference type="GO" id="GO:0045944">
    <property type="term" value="P:positive regulation of transcription by RNA polymerase II"/>
    <property type="evidence" value="ECO:0007669"/>
    <property type="project" value="TreeGrafter"/>
</dbReference>
<dbReference type="CDD" id="cd12148">
    <property type="entry name" value="fungal_TF_MHR"/>
    <property type="match status" value="1"/>
</dbReference>
<evidence type="ECO:0000256" key="1">
    <source>
        <dbReference type="ARBA" id="ARBA00004123"/>
    </source>
</evidence>
<keyword evidence="3" id="KW-0238">DNA-binding</keyword>
<evidence type="ECO:0000256" key="3">
    <source>
        <dbReference type="ARBA" id="ARBA00023125"/>
    </source>
</evidence>
<dbReference type="InterPro" id="IPR051711">
    <property type="entry name" value="Stress_Response_Reg"/>
</dbReference>
<evidence type="ECO:0000256" key="4">
    <source>
        <dbReference type="ARBA" id="ARBA00023163"/>
    </source>
</evidence>
<dbReference type="GO" id="GO:0005634">
    <property type="term" value="C:nucleus"/>
    <property type="evidence" value="ECO:0007669"/>
    <property type="project" value="UniProtKB-SubCell"/>
</dbReference>
<evidence type="ECO:0000256" key="2">
    <source>
        <dbReference type="ARBA" id="ARBA00023015"/>
    </source>
</evidence>
<organism evidence="8 9">
    <name type="scientific">Penicillium antarcticum</name>
    <dbReference type="NCBI Taxonomy" id="416450"/>
    <lineage>
        <taxon>Eukaryota</taxon>
        <taxon>Fungi</taxon>
        <taxon>Dikarya</taxon>
        <taxon>Ascomycota</taxon>
        <taxon>Pezizomycotina</taxon>
        <taxon>Eurotiomycetes</taxon>
        <taxon>Eurotiomycetidae</taxon>
        <taxon>Eurotiales</taxon>
        <taxon>Aspergillaceae</taxon>
        <taxon>Penicillium</taxon>
    </lineage>
</organism>
<dbReference type="PANTHER" id="PTHR47540">
    <property type="entry name" value="THIAMINE REPRESSIBLE GENES REGULATORY PROTEIN THI5"/>
    <property type="match status" value="1"/>
</dbReference>
<reference evidence="9" key="1">
    <citation type="journal article" date="2017" name="Nat. Microbiol.">
        <title>Global analysis of biosynthetic gene clusters reveals vast potential of secondary metabolite production in Penicillium species.</title>
        <authorList>
            <person name="Nielsen J.C."/>
            <person name="Grijseels S."/>
            <person name="Prigent S."/>
            <person name="Ji B."/>
            <person name="Dainat J."/>
            <person name="Nielsen K.F."/>
            <person name="Frisvad J.C."/>
            <person name="Workman M."/>
            <person name="Nielsen J."/>
        </authorList>
    </citation>
    <scope>NUCLEOTIDE SEQUENCE [LARGE SCALE GENOMIC DNA]</scope>
    <source>
        <strain evidence="9">IBT 31811</strain>
    </source>
</reference>
<comment type="caution">
    <text evidence="8">The sequence shown here is derived from an EMBL/GenBank/DDBJ whole genome shotgun (WGS) entry which is preliminary data.</text>
</comment>
<feature type="domain" description="Xylanolytic transcriptional activator regulatory" evidence="7">
    <location>
        <begin position="288"/>
        <end position="361"/>
    </location>
</feature>
<dbReference type="GO" id="GO:0043565">
    <property type="term" value="F:sequence-specific DNA binding"/>
    <property type="evidence" value="ECO:0007669"/>
    <property type="project" value="TreeGrafter"/>
</dbReference>
<dbReference type="AlphaFoldDB" id="A0A1V6QMS9"/>
<evidence type="ECO:0000256" key="5">
    <source>
        <dbReference type="ARBA" id="ARBA00023242"/>
    </source>
</evidence>
<name>A0A1V6QMS9_9EURO</name>
<dbReference type="InterPro" id="IPR007219">
    <property type="entry name" value="XnlR_reg_dom"/>
</dbReference>
<dbReference type="GO" id="GO:0008270">
    <property type="term" value="F:zinc ion binding"/>
    <property type="evidence" value="ECO:0007669"/>
    <property type="project" value="InterPro"/>
</dbReference>
<dbReference type="STRING" id="416450.A0A1V6QMS9"/>
<evidence type="ECO:0000313" key="9">
    <source>
        <dbReference type="Proteomes" id="UP000191672"/>
    </source>
</evidence>
<accession>A0A1V6QMS9</accession>
<feature type="compositionally biased region" description="Basic and acidic residues" evidence="6">
    <location>
        <begin position="88"/>
        <end position="105"/>
    </location>
</feature>
<evidence type="ECO:0000259" key="7">
    <source>
        <dbReference type="SMART" id="SM00906"/>
    </source>
</evidence>
<keyword evidence="4" id="KW-0804">Transcription</keyword>
<gene>
    <name evidence="8" type="ORF">PENANT_c001G02884</name>
</gene>
<keyword evidence="9" id="KW-1185">Reference proteome</keyword>
<evidence type="ECO:0000313" key="8">
    <source>
        <dbReference type="EMBL" id="OQD90523.1"/>
    </source>
</evidence>
<dbReference type="GO" id="GO:0006351">
    <property type="term" value="P:DNA-templated transcription"/>
    <property type="evidence" value="ECO:0007669"/>
    <property type="project" value="InterPro"/>
</dbReference>
<comment type="subcellular location">
    <subcellularLocation>
        <location evidence="1">Nucleus</location>
    </subcellularLocation>
</comment>
<proteinExistence type="predicted"/>
<protein>
    <recommendedName>
        <fullName evidence="7">Xylanolytic transcriptional activator regulatory domain-containing protein</fullName>
    </recommendedName>
</protein>
<dbReference type="PANTHER" id="PTHR47540:SF6">
    <property type="entry name" value="ZN(II)2CYS6 TRANSCRIPTION FACTOR (EUROFUNG)"/>
    <property type="match status" value="1"/>
</dbReference>
<dbReference type="Proteomes" id="UP000191672">
    <property type="component" value="Unassembled WGS sequence"/>
</dbReference>
<keyword evidence="2" id="KW-0805">Transcription regulation</keyword>
<sequence>MCTQEEALPLSSGGGASLRVGTLEEHISRSGTSVRHAKTEVHALDDSIITGNGNVNVPSTPHALLEHRQDSRWRTNPNTLGTALHTPETPRREQGDHEAEHDTQRSRFSRNPLVDRDPSFAQTPDGRFWRNVPESNFQSDPFHIDGTAFRLRWRPFPPDDVPDVTNLPPLDYALFLFNTVKFYFGFLSFMIDEPAYLRELHEFYKDPAAKATSSRPWYCQYLLVLAFGKAFLTQKNSSGAPPGHQYASRAMSLLPDLSGGIDDDPLSCIQALSLGAVYLQSIDMRRAAFQHIGQALRGCIIEGIHRHVPEEICGPELSQRCRTIFWVVYMLDREFSALIGAPSSIRDEDITVRLPAEMDDSVEHINLTLHVRLSRLMARILTTVYGVGNEDDDTLVRSTQSILHSMAELSHDLTAFLNTEFHGLISRASKMAIRLMLAHHHCVVLTTRPLVMCALHMHIERTERQTSQIISLAPPVASLLQCCAESAQTLLQTLRTLADDDLMDAFLPFQIEDASSSALVLYLIRAIAPSLISNDSWCENLECVLEKLIAKGNLAAPLRRLELRQLEQILAPLTPRLANHTLPAANLDEDSEHHDETYTFDQDEFEWDMLALNSSVSLPPRELLDLADQLDMDSIMQSVGV</sequence>
<keyword evidence="5" id="KW-0539">Nucleus</keyword>